<feature type="transmembrane region" description="Helical" evidence="7">
    <location>
        <begin position="319"/>
        <end position="341"/>
    </location>
</feature>
<gene>
    <name evidence="8" type="ORF">IAC59_05200</name>
</gene>
<accession>A0A9D1LRJ0</accession>
<evidence type="ECO:0000256" key="7">
    <source>
        <dbReference type="SAM" id="Phobius"/>
    </source>
</evidence>
<dbReference type="EMBL" id="DVNK01000034">
    <property type="protein sequence ID" value="HIU46635.1"/>
    <property type="molecule type" value="Genomic_DNA"/>
</dbReference>
<evidence type="ECO:0000256" key="4">
    <source>
        <dbReference type="ARBA" id="ARBA00022692"/>
    </source>
</evidence>
<feature type="transmembrane region" description="Helical" evidence="7">
    <location>
        <begin position="192"/>
        <end position="214"/>
    </location>
</feature>
<keyword evidence="3" id="KW-1003">Cell membrane</keyword>
<dbReference type="Pfam" id="PF01554">
    <property type="entry name" value="MatE"/>
    <property type="match status" value="2"/>
</dbReference>
<dbReference type="PIRSF" id="PIRSF006603">
    <property type="entry name" value="DinF"/>
    <property type="match status" value="1"/>
</dbReference>
<feature type="transmembrane region" description="Helical" evidence="7">
    <location>
        <begin position="163"/>
        <end position="186"/>
    </location>
</feature>
<feature type="transmembrane region" description="Helical" evidence="7">
    <location>
        <begin position="54"/>
        <end position="80"/>
    </location>
</feature>
<dbReference type="InterPro" id="IPR002528">
    <property type="entry name" value="MATE_fam"/>
</dbReference>
<dbReference type="PANTHER" id="PTHR43823">
    <property type="entry name" value="SPORULATION PROTEIN YKVU"/>
    <property type="match status" value="1"/>
</dbReference>
<evidence type="ECO:0000256" key="6">
    <source>
        <dbReference type="ARBA" id="ARBA00023136"/>
    </source>
</evidence>
<name>A0A9D1LRJ0_9FIRM</name>
<dbReference type="GO" id="GO:0015297">
    <property type="term" value="F:antiporter activity"/>
    <property type="evidence" value="ECO:0007669"/>
    <property type="project" value="InterPro"/>
</dbReference>
<feature type="transmembrane region" description="Helical" evidence="7">
    <location>
        <begin position="12"/>
        <end position="34"/>
    </location>
</feature>
<reference evidence="8" key="2">
    <citation type="journal article" date="2021" name="PeerJ">
        <title>Extensive microbial diversity within the chicken gut microbiome revealed by metagenomics and culture.</title>
        <authorList>
            <person name="Gilroy R."/>
            <person name="Ravi A."/>
            <person name="Getino M."/>
            <person name="Pursley I."/>
            <person name="Horton D.L."/>
            <person name="Alikhan N.F."/>
            <person name="Baker D."/>
            <person name="Gharbi K."/>
            <person name="Hall N."/>
            <person name="Watson M."/>
            <person name="Adriaenssens E.M."/>
            <person name="Foster-Nyarko E."/>
            <person name="Jarju S."/>
            <person name="Secka A."/>
            <person name="Antonio M."/>
            <person name="Oren A."/>
            <person name="Chaudhuri R.R."/>
            <person name="La Ragione R."/>
            <person name="Hildebrand F."/>
            <person name="Pallen M.J."/>
        </authorList>
    </citation>
    <scope>NUCLEOTIDE SEQUENCE</scope>
    <source>
        <strain evidence="8">ChiSxjej2B14-8506</strain>
    </source>
</reference>
<evidence type="ECO:0000256" key="3">
    <source>
        <dbReference type="ARBA" id="ARBA00022475"/>
    </source>
</evidence>
<comment type="subcellular location">
    <subcellularLocation>
        <location evidence="1">Cell membrane</location>
        <topology evidence="1">Multi-pass membrane protein</topology>
    </subcellularLocation>
</comment>
<keyword evidence="2" id="KW-0813">Transport</keyword>
<reference evidence="8" key="1">
    <citation type="submission" date="2020-10" db="EMBL/GenBank/DDBJ databases">
        <authorList>
            <person name="Gilroy R."/>
        </authorList>
    </citation>
    <scope>NUCLEOTIDE SEQUENCE</scope>
    <source>
        <strain evidence="8">ChiSxjej2B14-8506</strain>
    </source>
</reference>
<dbReference type="InterPro" id="IPR048279">
    <property type="entry name" value="MdtK-like"/>
</dbReference>
<keyword evidence="5 7" id="KW-1133">Transmembrane helix</keyword>
<feature type="transmembrane region" description="Helical" evidence="7">
    <location>
        <begin position="361"/>
        <end position="382"/>
    </location>
</feature>
<keyword evidence="6 7" id="KW-0472">Membrane</keyword>
<dbReference type="GO" id="GO:0005886">
    <property type="term" value="C:plasma membrane"/>
    <property type="evidence" value="ECO:0007669"/>
    <property type="project" value="UniProtKB-SubCell"/>
</dbReference>
<dbReference type="AlphaFoldDB" id="A0A9D1LRJ0"/>
<sequence>MRIRLSDHFSYAKLIKFTLPSIAMMIFTSIYGVVDGFFVSNFAGKTPFAAVNFIMPFLMILATVGFMFGTGGTAIVAKTFGEGDSKLANARFSLFVYSAGALGVIFAVLGIVFIRPIAAWLGAEGELLENSVIYARIILAALPFYVLQLLFQSFFVTAEMPQLGLAVTVSSGVTNMILDAVLVTLLPQQHKLAGAAVATAMSQVVGGGVPLIYFARRNSSILRLGRTRFDGHSLLRACTNGSSEFMSNVSMNIVGMLYNMQLLKFAGESGVAAYGVMMYVSMIFSAAFIGYSIGTAPVVGFHDGAGNIAELKGLLRKSLIMTGIFGICMIVAAELLATPLARMFVGYDAELMALTVSGFRVFALSFVFMGYAIFGSGFFTALNDGVTSAIISFVRTLVFQVSAVLLLPLVWGIDGVWISIVVAEVMAVIITALFLVGKRNRYHYF</sequence>
<feature type="transmembrane region" description="Helical" evidence="7">
    <location>
        <begin position="417"/>
        <end position="436"/>
    </location>
</feature>
<dbReference type="PANTHER" id="PTHR43823:SF3">
    <property type="entry name" value="MULTIDRUG EXPORT PROTEIN MEPA"/>
    <property type="match status" value="1"/>
</dbReference>
<protein>
    <submittedName>
        <fullName evidence="8">MATE family efflux transporter</fullName>
    </submittedName>
</protein>
<feature type="transmembrane region" description="Helical" evidence="7">
    <location>
        <begin position="278"/>
        <end position="299"/>
    </location>
</feature>
<evidence type="ECO:0000256" key="5">
    <source>
        <dbReference type="ARBA" id="ARBA00022989"/>
    </source>
</evidence>
<evidence type="ECO:0000313" key="9">
    <source>
        <dbReference type="Proteomes" id="UP000824123"/>
    </source>
</evidence>
<comment type="caution">
    <text evidence="8">The sequence shown here is derived from an EMBL/GenBank/DDBJ whole genome shotgun (WGS) entry which is preliminary data.</text>
</comment>
<dbReference type="InterPro" id="IPR051327">
    <property type="entry name" value="MATE_MepA_subfamily"/>
</dbReference>
<feature type="transmembrane region" description="Helical" evidence="7">
    <location>
        <begin position="234"/>
        <end position="258"/>
    </location>
</feature>
<evidence type="ECO:0000313" key="8">
    <source>
        <dbReference type="EMBL" id="HIU46635.1"/>
    </source>
</evidence>
<dbReference type="GO" id="GO:0042910">
    <property type="term" value="F:xenobiotic transmembrane transporter activity"/>
    <property type="evidence" value="ECO:0007669"/>
    <property type="project" value="InterPro"/>
</dbReference>
<proteinExistence type="predicted"/>
<organism evidence="8 9">
    <name type="scientific">Candidatus Fimadaptatus faecigallinarum</name>
    <dbReference type="NCBI Taxonomy" id="2840814"/>
    <lineage>
        <taxon>Bacteria</taxon>
        <taxon>Bacillati</taxon>
        <taxon>Bacillota</taxon>
        <taxon>Clostridia</taxon>
        <taxon>Eubacteriales</taxon>
        <taxon>Candidatus Fimadaptatus</taxon>
    </lineage>
</organism>
<feature type="transmembrane region" description="Helical" evidence="7">
    <location>
        <begin position="389"/>
        <end position="411"/>
    </location>
</feature>
<keyword evidence="4 7" id="KW-0812">Transmembrane</keyword>
<dbReference type="Proteomes" id="UP000824123">
    <property type="component" value="Unassembled WGS sequence"/>
</dbReference>
<evidence type="ECO:0000256" key="1">
    <source>
        <dbReference type="ARBA" id="ARBA00004651"/>
    </source>
</evidence>
<feature type="transmembrane region" description="Helical" evidence="7">
    <location>
        <begin position="92"/>
        <end position="113"/>
    </location>
</feature>
<feature type="transmembrane region" description="Helical" evidence="7">
    <location>
        <begin position="133"/>
        <end position="151"/>
    </location>
</feature>
<evidence type="ECO:0000256" key="2">
    <source>
        <dbReference type="ARBA" id="ARBA00022448"/>
    </source>
</evidence>